<dbReference type="SUPFAM" id="SSF53098">
    <property type="entry name" value="Ribonuclease H-like"/>
    <property type="match status" value="1"/>
</dbReference>
<dbReference type="PROSITE" id="PS51198">
    <property type="entry name" value="UVRD_HELICASE_ATP_BIND"/>
    <property type="match status" value="1"/>
</dbReference>
<evidence type="ECO:0000256" key="9">
    <source>
        <dbReference type="ARBA" id="ARBA00034808"/>
    </source>
</evidence>
<keyword evidence="7" id="KW-0413">Isomerase</keyword>
<evidence type="ECO:0000256" key="8">
    <source>
        <dbReference type="ARBA" id="ARBA00034617"/>
    </source>
</evidence>
<dbReference type="GO" id="GO:0003677">
    <property type="term" value="F:DNA binding"/>
    <property type="evidence" value="ECO:0007669"/>
    <property type="project" value="UniProtKB-KW"/>
</dbReference>
<dbReference type="OrthoDB" id="9760034at2"/>
<dbReference type="GO" id="GO:0006310">
    <property type="term" value="P:DNA recombination"/>
    <property type="evidence" value="ECO:0007669"/>
    <property type="project" value="InterPro"/>
</dbReference>
<evidence type="ECO:0000259" key="12">
    <source>
        <dbReference type="PROSITE" id="PS51194"/>
    </source>
</evidence>
<dbReference type="GO" id="GO:0043590">
    <property type="term" value="C:bacterial nucleoid"/>
    <property type="evidence" value="ECO:0007669"/>
    <property type="project" value="TreeGrafter"/>
</dbReference>
<dbReference type="SUPFAM" id="SSF52540">
    <property type="entry name" value="P-loop containing nucleoside triphosphate hydrolases"/>
    <property type="match status" value="2"/>
</dbReference>
<comment type="catalytic activity">
    <reaction evidence="8">
        <text>Couples ATP hydrolysis with the unwinding of duplex DNA by translocating in the 3'-5' direction.</text>
        <dbReference type="EC" id="5.6.2.4"/>
    </reaction>
</comment>
<keyword evidence="3 10" id="KW-0378">Hydrolase</keyword>
<evidence type="ECO:0000259" key="13">
    <source>
        <dbReference type="PROSITE" id="PS51198"/>
    </source>
</evidence>
<evidence type="ECO:0000256" key="7">
    <source>
        <dbReference type="ARBA" id="ARBA00023235"/>
    </source>
</evidence>
<sequence>MDWDSIQNKICSFDLESDENGGIFAIGAVFQDQVFERKAPFNIHRVLNEFDDFARNAGFLLGHNILLHDLPLCSALNPQLAFLNKPVIDSLFLSPLAFPENPYHRLVKNYKLLRDSLNDPLADARLALSLFQDQWLALQEQHAESGLLSFYHYAFADNKRFKGLQESLLAMGAEPIKASAAFDLIKALTQGRVCKTAFSKVIVSYLPNPLVRPALAYSLAWLRVAGGNSVLPPWVREQFHDVVPALRQLRDIPCQAPDCLYCQEIHDPVAQLKRYFGFSAFRPQPENTEGGSLQQSIVQAGMLDTPLFAVLPTGGGKSLCFQLPALVRYQRRGALTIVISPLQALMKDQVDNLRSKTGAPSAAALYGMLTAPERGEVVKAVQMGDIALLYVSPEQLRNIGFKKAIEHREIGCWVFDEAHCLSKWGHDFRPDYLYVARFIKEFAAQQHAVLPPIQCFTATAKQDVKQEIIDYFKANLALELSVFEGGVERNNLQFEVQTVNSMDKYARINALLHERLDELETGSAIIYCAKRCHTEKVAEYLQQQEWQVEAFHAGKNAAEKKHIQENFISSHTRIITATNAFGMGIDKEDVRLVIHADIPGSLENYLQEAGRAGRDQLQAECVLLYDENDIDTQFKLSAASQVNKRDIGQILKGLRRTRKDKFDNVVVTTGELLQNEMVETSFAADDYNAGTKIITAVSWLERAGFIERNENKTQVFQGRPLVKNRQEAEEKIAKLNLSLRQQNRWLAILDALFNAASDEGFSADELAQLSAFSEKTQGEDNKANITASQQVIRTLFDMSQAGIIQKNLLLTAFVRYKVQNSSSILLENICLLENALISTLQEQAPDADTEEWQVLSLRHINQHLLDMGFEECSPGVLQLLLISMSKDGQGLAGNKGSFFLRHAGLDQYRVKLNRGWPALLETVRRRQVVAALVLQAILLKVPAETKAGADLLVEFSIEDLIAAVQQDIEMHSSLKDPLAAVERGLNYLHEQKIITLQKGLAVFRSAMTIQVLPEAKGRRYNKGDYEPLSMHYGERIFQVHVMNEYALKGLEKISHALNFVVAYFSQDKSDFVKQYFKGRRDILERATSEQSFQKIVSDLHNPEQQALVASHEDDNLLILAGPGSGKTRVVIHRCAYLLRVKQVPARSILVLCFNRNAATELRQRLFDLVGPDAKAVTIQTYHGLSLRLSGHALNGTESATTCDSELAFQTMIQEAIDLLTGNQACLNVGSDEMRDRLLAGYRFILVDEYQDIDELQYQLISALAGRNQDEDNRLSILAVGDDDQNIYQFRGANVGFIRQFEQDYQAQQHYLVENYRSSAHIIQAANQLIQLNLDRMKQKHPIRINHGRKGLPAGGRWEKLDPLAKGRVQILHCANAMQQAQVLVQELQRLKQLDNSLDWSQCAILTTEWRLLNPVRAVLEAEKVPLSLALPKQSQPPSFRIRENLALLNALKQSPHKLCTASDWAEYLQQNSSHPPNIWQQQLQELLQNWTLETGNVETGKQQLLEYLYEALAEQRRDSRLGQGVYLSTIHSVKGMEFSHVFILDGAWSTPATEEQRRLFYVAMTRAKETLCLLQRQDQHNPYLETLAGDCVLHRVSEVPSEPELVLQNKHYLILGLKDFDLSYAGSFAKDQLVHSALASLTVGDQVTFNPVNGKIVLQKDQISIAALSKSAQQQWQSKLDKVQSISVIAMVTRYKTDSEEEYQSRCKVDQWEVPMLEVVLV</sequence>
<dbReference type="InterPro" id="IPR014001">
    <property type="entry name" value="Helicase_ATP-bd"/>
</dbReference>
<name>A0A1V8M4N3_9GAMM</name>
<dbReference type="EMBL" id="LPUF01000001">
    <property type="protein sequence ID" value="OQK16527.1"/>
    <property type="molecule type" value="Genomic_DNA"/>
</dbReference>
<evidence type="ECO:0000256" key="2">
    <source>
        <dbReference type="ARBA" id="ARBA00022741"/>
    </source>
</evidence>
<dbReference type="InterPro" id="IPR014016">
    <property type="entry name" value="UvrD-like_ATP-bd"/>
</dbReference>
<organism evidence="14 15">
    <name type="scientific">Methyloprofundus sedimenti</name>
    <dbReference type="NCBI Taxonomy" id="1420851"/>
    <lineage>
        <taxon>Bacteria</taxon>
        <taxon>Pseudomonadati</taxon>
        <taxon>Pseudomonadota</taxon>
        <taxon>Gammaproteobacteria</taxon>
        <taxon>Methylococcales</taxon>
        <taxon>Methylococcaceae</taxon>
        <taxon>Methyloprofundus</taxon>
    </lineage>
</organism>
<dbReference type="STRING" id="1420851.AU255_01070"/>
<dbReference type="Gene3D" id="3.30.420.10">
    <property type="entry name" value="Ribonuclease H-like superfamily/Ribonuclease H"/>
    <property type="match status" value="1"/>
</dbReference>
<dbReference type="SMART" id="SM00490">
    <property type="entry name" value="HELICc"/>
    <property type="match status" value="1"/>
</dbReference>
<dbReference type="Pfam" id="PF13538">
    <property type="entry name" value="UvrD_C_2"/>
    <property type="match status" value="1"/>
</dbReference>
<dbReference type="InterPro" id="IPR027785">
    <property type="entry name" value="UvrD-like_helicase_C"/>
</dbReference>
<dbReference type="Pfam" id="PF00271">
    <property type="entry name" value="Helicase_C"/>
    <property type="match status" value="1"/>
</dbReference>
<dbReference type="InterPro" id="IPR036397">
    <property type="entry name" value="RNaseH_sf"/>
</dbReference>
<accession>A0A1V8M4N3</accession>
<dbReference type="GO" id="GO:0009378">
    <property type="term" value="F:four-way junction helicase activity"/>
    <property type="evidence" value="ECO:0007669"/>
    <property type="project" value="TreeGrafter"/>
</dbReference>
<dbReference type="PANTHER" id="PTHR13710:SF105">
    <property type="entry name" value="ATP-DEPENDENT DNA HELICASE Q1"/>
    <property type="match status" value="1"/>
</dbReference>
<dbReference type="GO" id="GO:0005737">
    <property type="term" value="C:cytoplasm"/>
    <property type="evidence" value="ECO:0007669"/>
    <property type="project" value="TreeGrafter"/>
</dbReference>
<dbReference type="CDD" id="cd17932">
    <property type="entry name" value="DEXQc_UvrD"/>
    <property type="match status" value="1"/>
</dbReference>
<keyword evidence="5 10" id="KW-0067">ATP-binding</keyword>
<dbReference type="InterPro" id="IPR011545">
    <property type="entry name" value="DEAD/DEAH_box_helicase_dom"/>
</dbReference>
<dbReference type="InterPro" id="IPR001650">
    <property type="entry name" value="Helicase_C-like"/>
</dbReference>
<dbReference type="SMART" id="SM00487">
    <property type="entry name" value="DEXDc"/>
    <property type="match status" value="1"/>
</dbReference>
<evidence type="ECO:0000256" key="1">
    <source>
        <dbReference type="ARBA" id="ARBA00005446"/>
    </source>
</evidence>
<gene>
    <name evidence="14" type="ORF">AU255_01070</name>
</gene>
<dbReference type="GO" id="GO:0016787">
    <property type="term" value="F:hydrolase activity"/>
    <property type="evidence" value="ECO:0007669"/>
    <property type="project" value="UniProtKB-UniRule"/>
</dbReference>
<evidence type="ECO:0000256" key="3">
    <source>
        <dbReference type="ARBA" id="ARBA00022801"/>
    </source>
</evidence>
<keyword evidence="4 10" id="KW-0347">Helicase</keyword>
<evidence type="ECO:0000256" key="4">
    <source>
        <dbReference type="ARBA" id="ARBA00022806"/>
    </source>
</evidence>
<dbReference type="Pfam" id="PF00270">
    <property type="entry name" value="DEAD"/>
    <property type="match status" value="1"/>
</dbReference>
<dbReference type="PANTHER" id="PTHR13710">
    <property type="entry name" value="DNA HELICASE RECQ FAMILY MEMBER"/>
    <property type="match status" value="1"/>
</dbReference>
<dbReference type="Pfam" id="PF13245">
    <property type="entry name" value="AAA_19"/>
    <property type="match status" value="1"/>
</dbReference>
<evidence type="ECO:0000256" key="6">
    <source>
        <dbReference type="ARBA" id="ARBA00023125"/>
    </source>
</evidence>
<evidence type="ECO:0000313" key="15">
    <source>
        <dbReference type="Proteomes" id="UP000191980"/>
    </source>
</evidence>
<dbReference type="GO" id="GO:0043138">
    <property type="term" value="F:3'-5' DNA helicase activity"/>
    <property type="evidence" value="ECO:0007669"/>
    <property type="project" value="UniProtKB-EC"/>
</dbReference>
<reference evidence="14 15" key="1">
    <citation type="submission" date="2015-12" db="EMBL/GenBank/DDBJ databases">
        <authorList>
            <person name="Shamseldin A."/>
            <person name="Moawad H."/>
            <person name="Abd El-Rahim W.M."/>
            <person name="Sadowsky M.J."/>
        </authorList>
    </citation>
    <scope>NUCLEOTIDE SEQUENCE [LARGE SCALE GENOMIC DNA]</scope>
    <source>
        <strain evidence="14 15">WF1</strain>
    </source>
</reference>
<protein>
    <recommendedName>
        <fullName evidence="9">DNA 3'-5' helicase</fullName>
        <ecNumber evidence="9">5.6.2.4</ecNumber>
    </recommendedName>
</protein>
<dbReference type="GO" id="GO:0006281">
    <property type="term" value="P:DNA repair"/>
    <property type="evidence" value="ECO:0007669"/>
    <property type="project" value="TreeGrafter"/>
</dbReference>
<evidence type="ECO:0000313" key="14">
    <source>
        <dbReference type="EMBL" id="OQK16527.1"/>
    </source>
</evidence>
<dbReference type="Gene3D" id="3.40.50.300">
    <property type="entry name" value="P-loop containing nucleotide triphosphate hydrolases"/>
    <property type="match status" value="5"/>
</dbReference>
<feature type="domain" description="UvrD-like helicase ATP-binding" evidence="13">
    <location>
        <begin position="1099"/>
        <end position="1318"/>
    </location>
</feature>
<evidence type="ECO:0000259" key="11">
    <source>
        <dbReference type="PROSITE" id="PS51192"/>
    </source>
</evidence>
<dbReference type="InterPro" id="IPR027417">
    <property type="entry name" value="P-loop_NTPase"/>
</dbReference>
<proteinExistence type="inferred from homology"/>
<dbReference type="NCBIfam" id="TIGR00614">
    <property type="entry name" value="recQ_fam"/>
    <property type="match status" value="1"/>
</dbReference>
<dbReference type="PROSITE" id="PS51194">
    <property type="entry name" value="HELICASE_CTER"/>
    <property type="match status" value="1"/>
</dbReference>
<comment type="caution">
    <text evidence="14">The sequence shown here is derived from an EMBL/GenBank/DDBJ whole genome shotgun (WGS) entry which is preliminary data.</text>
</comment>
<dbReference type="Proteomes" id="UP000191980">
    <property type="component" value="Unassembled WGS sequence"/>
</dbReference>
<feature type="binding site" evidence="10">
    <location>
        <begin position="1120"/>
        <end position="1127"/>
    </location>
    <ligand>
        <name>ATP</name>
        <dbReference type="ChEBI" id="CHEBI:30616"/>
    </ligand>
</feature>
<dbReference type="RefSeq" id="WP_080521157.1">
    <property type="nucleotide sequence ID" value="NZ_LPUF01000001.1"/>
</dbReference>
<comment type="similarity">
    <text evidence="1">Belongs to the helicase family. RecQ subfamily.</text>
</comment>
<evidence type="ECO:0000256" key="5">
    <source>
        <dbReference type="ARBA" id="ARBA00022840"/>
    </source>
</evidence>
<feature type="domain" description="Helicase C-terminal" evidence="12">
    <location>
        <begin position="511"/>
        <end position="673"/>
    </location>
</feature>
<dbReference type="InterPro" id="IPR012337">
    <property type="entry name" value="RNaseH-like_sf"/>
</dbReference>
<dbReference type="InterPro" id="IPR004589">
    <property type="entry name" value="DNA_helicase_ATP-dep_RecQ"/>
</dbReference>
<keyword evidence="2 10" id="KW-0547">Nucleotide-binding</keyword>
<keyword evidence="15" id="KW-1185">Reference proteome</keyword>
<dbReference type="GO" id="GO:0030894">
    <property type="term" value="C:replisome"/>
    <property type="evidence" value="ECO:0007669"/>
    <property type="project" value="TreeGrafter"/>
</dbReference>
<feature type="domain" description="Helicase ATP-binding" evidence="11">
    <location>
        <begin position="298"/>
        <end position="478"/>
    </location>
</feature>
<dbReference type="EC" id="5.6.2.4" evidence="9"/>
<keyword evidence="6" id="KW-0238">DNA-binding</keyword>
<dbReference type="GO" id="GO:0005524">
    <property type="term" value="F:ATP binding"/>
    <property type="evidence" value="ECO:0007669"/>
    <property type="project" value="UniProtKB-UniRule"/>
</dbReference>
<evidence type="ECO:0000256" key="10">
    <source>
        <dbReference type="PROSITE-ProRule" id="PRU00560"/>
    </source>
</evidence>
<dbReference type="PROSITE" id="PS51192">
    <property type="entry name" value="HELICASE_ATP_BIND_1"/>
    <property type="match status" value="1"/>
</dbReference>
<dbReference type="Gene3D" id="1.10.486.10">
    <property type="entry name" value="PCRA, domain 4"/>
    <property type="match status" value="1"/>
</dbReference>